<dbReference type="OrthoDB" id="2120499at2759"/>
<organism evidence="2 3">
    <name type="scientific">Chiloscyllium punctatum</name>
    <name type="common">Brownbanded bambooshark</name>
    <name type="synonym">Hemiscyllium punctatum</name>
    <dbReference type="NCBI Taxonomy" id="137246"/>
    <lineage>
        <taxon>Eukaryota</taxon>
        <taxon>Metazoa</taxon>
        <taxon>Chordata</taxon>
        <taxon>Craniata</taxon>
        <taxon>Vertebrata</taxon>
        <taxon>Chondrichthyes</taxon>
        <taxon>Elasmobranchii</taxon>
        <taxon>Galeomorphii</taxon>
        <taxon>Galeoidea</taxon>
        <taxon>Orectolobiformes</taxon>
        <taxon>Hemiscylliidae</taxon>
        <taxon>Chiloscyllium</taxon>
    </lineage>
</organism>
<name>A0A401T2Q4_CHIPU</name>
<protein>
    <recommendedName>
        <fullName evidence="4">Sperm-associated antigen 8</fullName>
    </recommendedName>
</protein>
<keyword evidence="3" id="KW-1185">Reference proteome</keyword>
<dbReference type="AlphaFoldDB" id="A0A401T2Q4"/>
<evidence type="ECO:0000313" key="2">
    <source>
        <dbReference type="EMBL" id="GCC36910.1"/>
    </source>
</evidence>
<accession>A0A401T2Q4</accession>
<evidence type="ECO:0000256" key="1">
    <source>
        <dbReference type="SAM" id="MobiDB-lite"/>
    </source>
</evidence>
<dbReference type="GO" id="GO:0005634">
    <property type="term" value="C:nucleus"/>
    <property type="evidence" value="ECO:0007669"/>
    <property type="project" value="TreeGrafter"/>
</dbReference>
<dbReference type="Proteomes" id="UP000287033">
    <property type="component" value="Unassembled WGS sequence"/>
</dbReference>
<dbReference type="GO" id="GO:0045944">
    <property type="term" value="P:positive regulation of transcription by RNA polymerase II"/>
    <property type="evidence" value="ECO:0007669"/>
    <property type="project" value="TreeGrafter"/>
</dbReference>
<gene>
    <name evidence="2" type="ORF">chiPu_0015410</name>
</gene>
<feature type="compositionally biased region" description="Polar residues" evidence="1">
    <location>
        <begin position="122"/>
        <end position="132"/>
    </location>
</feature>
<dbReference type="OMA" id="AMEPMEQ"/>
<proteinExistence type="predicted"/>
<reference evidence="2 3" key="1">
    <citation type="journal article" date="2018" name="Nat. Ecol. Evol.">
        <title>Shark genomes provide insights into elasmobranch evolution and the origin of vertebrates.</title>
        <authorList>
            <person name="Hara Y"/>
            <person name="Yamaguchi K"/>
            <person name="Onimaru K"/>
            <person name="Kadota M"/>
            <person name="Koyanagi M"/>
            <person name="Keeley SD"/>
            <person name="Tatsumi K"/>
            <person name="Tanaka K"/>
            <person name="Motone F"/>
            <person name="Kageyama Y"/>
            <person name="Nozu R"/>
            <person name="Adachi N"/>
            <person name="Nishimura O"/>
            <person name="Nakagawa R"/>
            <person name="Tanegashima C"/>
            <person name="Kiyatake I"/>
            <person name="Matsumoto R"/>
            <person name="Murakumo K"/>
            <person name="Nishida K"/>
            <person name="Terakita A"/>
            <person name="Kuratani S"/>
            <person name="Sato K"/>
            <person name="Hyodo S Kuraku.S."/>
        </authorList>
    </citation>
    <scope>NUCLEOTIDE SEQUENCE [LARGE SCALE GENOMIC DNA]</scope>
</reference>
<feature type="region of interest" description="Disordered" evidence="1">
    <location>
        <begin position="306"/>
        <end position="329"/>
    </location>
</feature>
<dbReference type="GO" id="GO:0008017">
    <property type="term" value="F:microtubule binding"/>
    <property type="evidence" value="ECO:0007669"/>
    <property type="project" value="InterPro"/>
</dbReference>
<feature type="region of interest" description="Disordered" evidence="1">
    <location>
        <begin position="91"/>
        <end position="159"/>
    </location>
</feature>
<evidence type="ECO:0008006" key="4">
    <source>
        <dbReference type="Google" id="ProtNLM"/>
    </source>
</evidence>
<dbReference type="GO" id="GO:0005737">
    <property type="term" value="C:cytoplasm"/>
    <property type="evidence" value="ECO:0007669"/>
    <property type="project" value="TreeGrafter"/>
</dbReference>
<dbReference type="PANTHER" id="PTHR15510:SF5">
    <property type="entry name" value="SPERM-ASSOCIATED ANTIGEN 8"/>
    <property type="match status" value="1"/>
</dbReference>
<dbReference type="Pfam" id="PF22584">
    <property type="entry name" value="CFAP143"/>
    <property type="match status" value="1"/>
</dbReference>
<evidence type="ECO:0000313" key="3">
    <source>
        <dbReference type="Proteomes" id="UP000287033"/>
    </source>
</evidence>
<dbReference type="STRING" id="137246.A0A401T2Q4"/>
<dbReference type="InterPro" id="IPR026124">
    <property type="entry name" value="Sperm-assoc_Ag8"/>
</dbReference>
<feature type="compositionally biased region" description="Polar residues" evidence="1">
    <location>
        <begin position="314"/>
        <end position="323"/>
    </location>
</feature>
<dbReference type="EMBL" id="BEZZ01000908">
    <property type="protein sequence ID" value="GCC36910.1"/>
    <property type="molecule type" value="Genomic_DNA"/>
</dbReference>
<sequence length="329" mass="36974">MYGQPYSQLPCSEEKLRIEFPRSELVLRGNPGPLLCLQLPWRTLSPLSTCSGFQATGLFVALWRRGSRRQAALSLSLYMEQVVCEHSAAARLPPGGEAGTGSGQQARPPGRDQDQCPRPSAAQESPRLQCQQEGERQPAAEPGDDEKEPEQTRDRTKNKCLIGNWLEQRMAVPFDHDEEKAVSNAIAFKDGHKGLLTTDYLSNLSNLTVYKESYPPPMKPPRETGIRKQLIEKYMYHKISKEIFDAHEAALALQPMESLTVTGRDFKVEGFKSVPRPPTMIHNYKTEQPITIWTDHATQIHGVTPIKNPHTPFRKNTSFTKPITETLDS</sequence>
<comment type="caution">
    <text evidence="2">The sequence shown here is derived from an EMBL/GenBank/DDBJ whole genome shotgun (WGS) entry which is preliminary data.</text>
</comment>
<dbReference type="PANTHER" id="PTHR15510">
    <property type="entry name" value="SPERM-ASSOCIATED ANTIGEN 8"/>
    <property type="match status" value="1"/>
</dbReference>